<dbReference type="AlphaFoldDB" id="A0A0A9G676"/>
<name>A0A0A9G676_ARUDO</name>
<reference evidence="1" key="2">
    <citation type="journal article" date="2015" name="Data Brief">
        <title>Shoot transcriptome of the giant reed, Arundo donax.</title>
        <authorList>
            <person name="Barrero R.A."/>
            <person name="Guerrero F.D."/>
            <person name="Moolhuijzen P."/>
            <person name="Goolsby J.A."/>
            <person name="Tidwell J."/>
            <person name="Bellgard S.E."/>
            <person name="Bellgard M.I."/>
        </authorList>
    </citation>
    <scope>NUCLEOTIDE SEQUENCE</scope>
    <source>
        <tissue evidence="1">Shoot tissue taken approximately 20 cm above the soil surface</tissue>
    </source>
</reference>
<accession>A0A0A9G676</accession>
<reference evidence="1" key="1">
    <citation type="submission" date="2014-09" db="EMBL/GenBank/DDBJ databases">
        <authorList>
            <person name="Magalhaes I.L.F."/>
            <person name="Oliveira U."/>
            <person name="Santos F.R."/>
            <person name="Vidigal T.H.D.A."/>
            <person name="Brescovit A.D."/>
            <person name="Santos A.J."/>
        </authorList>
    </citation>
    <scope>NUCLEOTIDE SEQUENCE</scope>
    <source>
        <tissue evidence="1">Shoot tissue taken approximately 20 cm above the soil surface</tissue>
    </source>
</reference>
<organism evidence="1">
    <name type="scientific">Arundo donax</name>
    <name type="common">Giant reed</name>
    <name type="synonym">Donax arundinaceus</name>
    <dbReference type="NCBI Taxonomy" id="35708"/>
    <lineage>
        <taxon>Eukaryota</taxon>
        <taxon>Viridiplantae</taxon>
        <taxon>Streptophyta</taxon>
        <taxon>Embryophyta</taxon>
        <taxon>Tracheophyta</taxon>
        <taxon>Spermatophyta</taxon>
        <taxon>Magnoliopsida</taxon>
        <taxon>Liliopsida</taxon>
        <taxon>Poales</taxon>
        <taxon>Poaceae</taxon>
        <taxon>PACMAD clade</taxon>
        <taxon>Arundinoideae</taxon>
        <taxon>Arundineae</taxon>
        <taxon>Arundo</taxon>
    </lineage>
</organism>
<proteinExistence type="predicted"/>
<sequence length="34" mass="4026">MMHEPGRNQYSYMNVIMLAHTSVRTCHCTHLILH</sequence>
<protein>
    <submittedName>
        <fullName evidence="1">Uncharacterized protein</fullName>
    </submittedName>
</protein>
<evidence type="ECO:0000313" key="1">
    <source>
        <dbReference type="EMBL" id="JAE16138.1"/>
    </source>
</evidence>
<dbReference type="EMBL" id="GBRH01181758">
    <property type="protein sequence ID" value="JAE16138.1"/>
    <property type="molecule type" value="Transcribed_RNA"/>
</dbReference>